<dbReference type="InterPro" id="IPR016181">
    <property type="entry name" value="Acyl_CoA_acyltransferase"/>
</dbReference>
<dbReference type="CDD" id="cd04301">
    <property type="entry name" value="NAT_SF"/>
    <property type="match status" value="1"/>
</dbReference>
<evidence type="ECO:0000313" key="2">
    <source>
        <dbReference type="EMBL" id="TDK66625.1"/>
    </source>
</evidence>
<proteinExistence type="predicted"/>
<keyword evidence="3" id="KW-1185">Reference proteome</keyword>
<protein>
    <submittedName>
        <fullName evidence="2">N-acetyltransferase</fullName>
    </submittedName>
</protein>
<dbReference type="PANTHER" id="PTHR43233:SF1">
    <property type="entry name" value="FAMILY N-ACETYLTRANSFERASE, PUTATIVE (AFU_ORTHOLOGUE AFUA_6G03350)-RELATED"/>
    <property type="match status" value="1"/>
</dbReference>
<dbReference type="Gene3D" id="3.40.630.30">
    <property type="match status" value="1"/>
</dbReference>
<dbReference type="EMBL" id="SMYL01000003">
    <property type="protein sequence ID" value="TDK66625.1"/>
    <property type="molecule type" value="Genomic_DNA"/>
</dbReference>
<reference evidence="2 3" key="1">
    <citation type="submission" date="2019-03" db="EMBL/GenBank/DDBJ databases">
        <title>Sapientia aquatica gen. nov., sp. nov., isolated from a crater lake.</title>
        <authorList>
            <person name="Felfoldi T."/>
            <person name="Szabo A."/>
            <person name="Toth E."/>
            <person name="Schumann P."/>
            <person name="Keki Z."/>
            <person name="Marialigeti K."/>
            <person name="Mathe I."/>
        </authorList>
    </citation>
    <scope>NUCLEOTIDE SEQUENCE [LARGE SCALE GENOMIC DNA]</scope>
    <source>
        <strain evidence="2 3">SA-152</strain>
    </source>
</reference>
<accession>A0A4R5W2K7</accession>
<dbReference type="PANTHER" id="PTHR43233">
    <property type="entry name" value="FAMILY N-ACETYLTRANSFERASE, PUTATIVE (AFU_ORTHOLOGUE AFUA_6G03350)-RELATED"/>
    <property type="match status" value="1"/>
</dbReference>
<dbReference type="OrthoDB" id="3216107at2"/>
<evidence type="ECO:0000313" key="3">
    <source>
        <dbReference type="Proteomes" id="UP000294829"/>
    </source>
</evidence>
<dbReference type="SUPFAM" id="SSF55729">
    <property type="entry name" value="Acyl-CoA N-acyltransferases (Nat)"/>
    <property type="match status" value="1"/>
</dbReference>
<feature type="domain" description="N-acetyltransferase" evidence="1">
    <location>
        <begin position="7"/>
        <end position="140"/>
    </location>
</feature>
<keyword evidence="2" id="KW-0808">Transferase</keyword>
<organism evidence="2 3">
    <name type="scientific">Sapientia aquatica</name>
    <dbReference type="NCBI Taxonomy" id="1549640"/>
    <lineage>
        <taxon>Bacteria</taxon>
        <taxon>Pseudomonadati</taxon>
        <taxon>Pseudomonadota</taxon>
        <taxon>Betaproteobacteria</taxon>
        <taxon>Burkholderiales</taxon>
        <taxon>Oxalobacteraceae</taxon>
        <taxon>Sapientia</taxon>
    </lineage>
</organism>
<dbReference type="AlphaFoldDB" id="A0A4R5W2K7"/>
<gene>
    <name evidence="2" type="ORF">E2I14_09200</name>
</gene>
<comment type="caution">
    <text evidence="2">The sequence shown here is derived from an EMBL/GenBank/DDBJ whole genome shotgun (WGS) entry which is preliminary data.</text>
</comment>
<evidence type="ECO:0000259" key="1">
    <source>
        <dbReference type="PROSITE" id="PS51186"/>
    </source>
</evidence>
<name>A0A4R5W2K7_9BURK</name>
<dbReference type="InterPro" id="IPR053144">
    <property type="entry name" value="Acetyltransferase_Butenolide"/>
</dbReference>
<dbReference type="GO" id="GO:0016747">
    <property type="term" value="F:acyltransferase activity, transferring groups other than amino-acyl groups"/>
    <property type="evidence" value="ECO:0007669"/>
    <property type="project" value="InterPro"/>
</dbReference>
<dbReference type="Pfam" id="PF13508">
    <property type="entry name" value="Acetyltransf_7"/>
    <property type="match status" value="1"/>
</dbReference>
<sequence>MSLDTPIDISTDKSKLNLDFLHAELSQQYWSLGIPRATVEQVIANSLCFGVYLTESQQQIGFARVTTDFATFAYLADVFIQTDYQGRGYAKTLIAAIKAHPDLQGLRRWMLITRDAHNLYKQFGFTPLANPGRAMEITQPNIYQTP</sequence>
<dbReference type="InterPro" id="IPR000182">
    <property type="entry name" value="GNAT_dom"/>
</dbReference>
<dbReference type="Proteomes" id="UP000294829">
    <property type="component" value="Unassembled WGS sequence"/>
</dbReference>
<dbReference type="PROSITE" id="PS51186">
    <property type="entry name" value="GNAT"/>
    <property type="match status" value="1"/>
</dbReference>